<organism evidence="1">
    <name type="scientific">bioreactor metagenome</name>
    <dbReference type="NCBI Taxonomy" id="1076179"/>
    <lineage>
        <taxon>unclassified sequences</taxon>
        <taxon>metagenomes</taxon>
        <taxon>ecological metagenomes</taxon>
    </lineage>
</organism>
<reference evidence="1" key="1">
    <citation type="submission" date="2019-08" db="EMBL/GenBank/DDBJ databases">
        <authorList>
            <person name="Kucharzyk K."/>
            <person name="Murdoch R.W."/>
            <person name="Higgins S."/>
            <person name="Loffler F."/>
        </authorList>
    </citation>
    <scope>NUCLEOTIDE SEQUENCE</scope>
</reference>
<gene>
    <name evidence="1" type="ORF">SDC9_107282</name>
</gene>
<comment type="caution">
    <text evidence="1">The sequence shown here is derived from an EMBL/GenBank/DDBJ whole genome shotgun (WGS) entry which is preliminary data.</text>
</comment>
<sequence length="166" mass="17621">MLFAVDPHAVFASPGRQAQMQGQLLSFLQPKADLHLALPGQLRADTQMHLVRRLKADLTANVLMQPDFPLTKGCDVLAQISIGSGKVRRAARNGIPGLAPNAAAAQGGVVVKICIPLPAHANCGSVIKLPLKKIGVFLLPGHQEHLPVPKQAGQRRTGFVVGCLRV</sequence>
<dbReference type="AlphaFoldDB" id="A0A645B745"/>
<accession>A0A645B745</accession>
<proteinExistence type="predicted"/>
<name>A0A645B745_9ZZZZ</name>
<dbReference type="EMBL" id="VSSQ01017800">
    <property type="protein sequence ID" value="MPM60431.1"/>
    <property type="molecule type" value="Genomic_DNA"/>
</dbReference>
<protein>
    <submittedName>
        <fullName evidence="1">Uncharacterized protein</fullName>
    </submittedName>
</protein>
<evidence type="ECO:0000313" key="1">
    <source>
        <dbReference type="EMBL" id="MPM60431.1"/>
    </source>
</evidence>